<evidence type="ECO:0000313" key="2">
    <source>
        <dbReference type="EMBL" id="KAJ8569650.1"/>
    </source>
</evidence>
<dbReference type="AlphaFoldDB" id="A0A9Q1MVN9"/>
<dbReference type="Gene3D" id="3.10.20.90">
    <property type="entry name" value="Phosphatidylinositol 3-kinase Catalytic Subunit, Chain A, domain 1"/>
    <property type="match status" value="1"/>
</dbReference>
<gene>
    <name evidence="2" type="ORF">K7X08_006227</name>
</gene>
<feature type="compositionally biased region" description="Basic and acidic residues" evidence="1">
    <location>
        <begin position="72"/>
        <end position="84"/>
    </location>
</feature>
<comment type="caution">
    <text evidence="2">The sequence shown here is derived from an EMBL/GenBank/DDBJ whole genome shotgun (WGS) entry which is preliminary data.</text>
</comment>
<evidence type="ECO:0000313" key="3">
    <source>
        <dbReference type="Proteomes" id="UP001152561"/>
    </source>
</evidence>
<dbReference type="PANTHER" id="PTHR47290">
    <property type="entry name" value="RING FINGER PROTEIN"/>
    <property type="match status" value="1"/>
</dbReference>
<dbReference type="OrthoDB" id="1932457at2759"/>
<feature type="region of interest" description="Disordered" evidence="1">
    <location>
        <begin position="65"/>
        <end position="90"/>
    </location>
</feature>
<keyword evidence="3" id="KW-1185">Reference proteome</keyword>
<evidence type="ECO:0000256" key="1">
    <source>
        <dbReference type="SAM" id="MobiDB-lite"/>
    </source>
</evidence>
<dbReference type="PANTHER" id="PTHR47290:SF4">
    <property type="entry name" value="RING FINGER PROTEIN"/>
    <property type="match status" value="1"/>
</dbReference>
<name>A0A9Q1MVN9_9SOLA</name>
<accession>A0A9Q1MVN9</accession>
<dbReference type="InterPro" id="IPR044171">
    <property type="entry name" value="LAX2-like"/>
</dbReference>
<sequence length="367" mass="41034">MTMVNPSQNLSKKHFHSYGFGSYQNFVHMSRLEEEEEEGYDCNYHHHHQDQQVCLGSDLALVKPPDCSMAEDESRTESINEESHSASSKYNNDTIVVNKVQEPEKEEDGWLQLSIGGGSSHHEKKPSGSRLELVELDLLPPGSGEQGNKILLASAAPTPTHILFPHQYQVPEFQTAPPYSTTSLFLQQQYPGSSSGIFPQEINWAFRPMTASSSYNLPIAPAGGSHFNAGPFPVLHAGIGVTGPSIDFRVIDPPRRPHSGIWFSLQASLTQAKHPFLHQISKSYLRIKDGRTTIRLVLKYLVNKLQLENESEIEITCRGQQLQSFLTLQHVRDHIWSNTGDTLNLLPPQSSTTTASNHVMVFHYGRN</sequence>
<organism evidence="2 3">
    <name type="scientific">Anisodus acutangulus</name>
    <dbReference type="NCBI Taxonomy" id="402998"/>
    <lineage>
        <taxon>Eukaryota</taxon>
        <taxon>Viridiplantae</taxon>
        <taxon>Streptophyta</taxon>
        <taxon>Embryophyta</taxon>
        <taxon>Tracheophyta</taxon>
        <taxon>Spermatophyta</taxon>
        <taxon>Magnoliopsida</taxon>
        <taxon>eudicotyledons</taxon>
        <taxon>Gunneridae</taxon>
        <taxon>Pentapetalae</taxon>
        <taxon>asterids</taxon>
        <taxon>lamiids</taxon>
        <taxon>Solanales</taxon>
        <taxon>Solanaceae</taxon>
        <taxon>Solanoideae</taxon>
        <taxon>Hyoscyameae</taxon>
        <taxon>Anisodus</taxon>
    </lineage>
</organism>
<reference evidence="3" key="1">
    <citation type="journal article" date="2023" name="Proc. Natl. Acad. Sci. U.S.A.">
        <title>Genomic and structural basis for evolution of tropane alkaloid biosynthesis.</title>
        <authorList>
            <person name="Wanga Y.-J."/>
            <person name="Taina T."/>
            <person name="Yua J.-Y."/>
            <person name="Lia J."/>
            <person name="Xua B."/>
            <person name="Chenc J."/>
            <person name="D'Auriad J.C."/>
            <person name="Huanga J.-P."/>
            <person name="Huanga S.-X."/>
        </authorList>
    </citation>
    <scope>NUCLEOTIDE SEQUENCE [LARGE SCALE GENOMIC DNA]</scope>
    <source>
        <strain evidence="3">cv. KIB-2019</strain>
    </source>
</reference>
<dbReference type="EMBL" id="JAJAGQ010000002">
    <property type="protein sequence ID" value="KAJ8569650.1"/>
    <property type="molecule type" value="Genomic_DNA"/>
</dbReference>
<protein>
    <submittedName>
        <fullName evidence="2">Uncharacterized protein</fullName>
    </submittedName>
</protein>
<proteinExistence type="predicted"/>
<dbReference type="Proteomes" id="UP001152561">
    <property type="component" value="Unassembled WGS sequence"/>
</dbReference>